<name>A0ABS6V2T5_9PSEU</name>
<dbReference type="EMBL" id="JADQDK010000002">
    <property type="protein sequence ID" value="MBW0138611.1"/>
    <property type="molecule type" value="Genomic_DNA"/>
</dbReference>
<comment type="caution">
    <text evidence="1">The sequence shown here is derived from an EMBL/GenBank/DDBJ whole genome shotgun (WGS) entry which is preliminary data.</text>
</comment>
<proteinExistence type="predicted"/>
<evidence type="ECO:0000313" key="2">
    <source>
        <dbReference type="Proteomes" id="UP000694287"/>
    </source>
</evidence>
<gene>
    <name evidence="1" type="ORF">I4I81_30750</name>
</gene>
<organism evidence="1 2">
    <name type="scientific">Pseudonocardia abyssalis</name>
    <dbReference type="NCBI Taxonomy" id="2792008"/>
    <lineage>
        <taxon>Bacteria</taxon>
        <taxon>Bacillati</taxon>
        <taxon>Actinomycetota</taxon>
        <taxon>Actinomycetes</taxon>
        <taxon>Pseudonocardiales</taxon>
        <taxon>Pseudonocardiaceae</taxon>
        <taxon>Pseudonocardia</taxon>
    </lineage>
</organism>
<dbReference type="Proteomes" id="UP000694287">
    <property type="component" value="Unassembled WGS sequence"/>
</dbReference>
<evidence type="ECO:0008006" key="3">
    <source>
        <dbReference type="Google" id="ProtNLM"/>
    </source>
</evidence>
<dbReference type="RefSeq" id="WP_218601439.1">
    <property type="nucleotide sequence ID" value="NZ_JADQDJ010000021.1"/>
</dbReference>
<evidence type="ECO:0000313" key="1">
    <source>
        <dbReference type="EMBL" id="MBW0138611.1"/>
    </source>
</evidence>
<accession>A0ABS6V2T5</accession>
<protein>
    <recommendedName>
        <fullName evidence="3">DUF222 domain-containing protein</fullName>
    </recommendedName>
</protein>
<keyword evidence="2" id="KW-1185">Reference proteome</keyword>
<reference evidence="1 2" key="1">
    <citation type="submission" date="2020-11" db="EMBL/GenBank/DDBJ databases">
        <title>Pseudonocardia abyssalis sp. nov. and Pseudonocardia oceani sp. nov., description and phylogenomic analysis of two novel actinomycetes isolated from the deep Southern Ocean.</title>
        <authorList>
            <person name="Parra J."/>
        </authorList>
    </citation>
    <scope>NUCLEOTIDE SEQUENCE [LARGE SCALE GENOMIC DNA]</scope>
    <source>
        <strain evidence="1 2">KRD-168</strain>
    </source>
</reference>
<sequence length="138" mass="14637">MPFPPGYRPTPRSAPLVEAVADARWVVTNAEATLHAVHARIVDGLASGLDYPVLEQAADAALNARGDLADGAEIIDRVALDTYDPERGHVGVVSGRDRADLERGRERAWTAHLAGGAIIDQLDTAAAEQHGQSLRDLG</sequence>